<dbReference type="KEGG" id="mstr:EGN60_01645"/>
<accession>A0A502M2D0</accession>
<evidence type="ECO:0000313" key="5">
    <source>
        <dbReference type="EMBL" id="TPI01919.1"/>
    </source>
</evidence>
<dbReference type="AlphaFoldDB" id="A0A3G8LGA2"/>
<evidence type="ECO:0000313" key="4">
    <source>
        <dbReference type="EMBL" id="AZG68666.1"/>
    </source>
</evidence>
<evidence type="ECO:0000259" key="3">
    <source>
        <dbReference type="PROSITE" id="PS51084"/>
    </source>
</evidence>
<dbReference type="Gene3D" id="3.30.428.10">
    <property type="entry name" value="HIT-like"/>
    <property type="match status" value="1"/>
</dbReference>
<feature type="domain" description="HIT" evidence="3">
    <location>
        <begin position="5"/>
        <end position="108"/>
    </location>
</feature>
<proteinExistence type="predicted"/>
<dbReference type="Pfam" id="PF01230">
    <property type="entry name" value="HIT"/>
    <property type="match status" value="1"/>
</dbReference>
<dbReference type="EMBL" id="CP034044">
    <property type="protein sequence ID" value="AZG68666.1"/>
    <property type="molecule type" value="Genomic_DNA"/>
</dbReference>
<dbReference type="PROSITE" id="PS00892">
    <property type="entry name" value="HIT_1"/>
    <property type="match status" value="1"/>
</dbReference>
<dbReference type="SUPFAM" id="SSF54197">
    <property type="entry name" value="HIT-like"/>
    <property type="match status" value="1"/>
</dbReference>
<evidence type="ECO:0000313" key="7">
    <source>
        <dbReference type="Proteomes" id="UP000317904"/>
    </source>
</evidence>
<organism evidence="4 6">
    <name type="scientific">Mycoplasma struthionis</name>
    <dbReference type="NCBI Taxonomy" id="538220"/>
    <lineage>
        <taxon>Bacteria</taxon>
        <taxon>Bacillati</taxon>
        <taxon>Mycoplasmatota</taxon>
        <taxon>Mollicutes</taxon>
        <taxon>Mycoplasmataceae</taxon>
        <taxon>Mycoplasma</taxon>
    </lineage>
</organism>
<dbReference type="InterPro" id="IPR011146">
    <property type="entry name" value="HIT-like"/>
</dbReference>
<feature type="active site" description="Tele-AMP-histidine intermediate" evidence="1">
    <location>
        <position position="99"/>
    </location>
</feature>
<dbReference type="InterPro" id="IPR019808">
    <property type="entry name" value="Histidine_triad_CS"/>
</dbReference>
<dbReference type="OrthoDB" id="9784774at2"/>
<sequence length="108" mass="12592">MERDIFQRIIDRDLPATIIYEDAKVIAFLDINPETKGHFLVVSKKYSENLYDIKDEDLAELMLAARKLALEQTERLHATGFRLVVNNNESAGQQVFRTHVHIIPYYED</sequence>
<evidence type="ECO:0000256" key="1">
    <source>
        <dbReference type="PIRSR" id="PIRSR601310-1"/>
    </source>
</evidence>
<dbReference type="PROSITE" id="PS51084">
    <property type="entry name" value="HIT_2"/>
    <property type="match status" value="1"/>
</dbReference>
<dbReference type="InterPro" id="IPR001310">
    <property type="entry name" value="Histidine_triad_HIT"/>
</dbReference>
<dbReference type="Proteomes" id="UP000317904">
    <property type="component" value="Unassembled WGS sequence"/>
</dbReference>
<gene>
    <name evidence="4" type="ORF">EGN60_01645</name>
    <name evidence="5" type="ORF">FJM01_01500</name>
</gene>
<dbReference type="RefSeq" id="WP_124724360.1">
    <property type="nucleotide sequence ID" value="NZ_CP034044.1"/>
</dbReference>
<reference evidence="5 7" key="2">
    <citation type="submission" date="2019-06" db="EMBL/GenBank/DDBJ databases">
        <title>A comparative genomics study of ostrich specific Mycoplasmas.</title>
        <authorList>
            <person name="Botes A."/>
            <person name="Nel T."/>
        </authorList>
    </citation>
    <scope>NUCLEOTIDE SEQUENCE [LARGE SCALE GENOMIC DNA]</scope>
    <source>
        <strain evidence="5 7">Ms01</strain>
    </source>
</reference>
<dbReference type="PANTHER" id="PTHR23089">
    <property type="entry name" value="HISTIDINE TRIAD HIT PROTEIN"/>
    <property type="match status" value="1"/>
</dbReference>
<dbReference type="EMBL" id="VFSY01000023">
    <property type="protein sequence ID" value="TPI01919.1"/>
    <property type="molecule type" value="Genomic_DNA"/>
</dbReference>
<keyword evidence="6" id="KW-1185">Reference proteome</keyword>
<protein>
    <submittedName>
        <fullName evidence="4">HIT domain-containing protein</fullName>
    </submittedName>
</protein>
<dbReference type="GO" id="GO:0003824">
    <property type="term" value="F:catalytic activity"/>
    <property type="evidence" value="ECO:0007669"/>
    <property type="project" value="InterPro"/>
</dbReference>
<dbReference type="Proteomes" id="UP000275883">
    <property type="component" value="Chromosome"/>
</dbReference>
<name>A0A3G8LGA2_9MOLU</name>
<dbReference type="NCBIfam" id="NF045834">
    <property type="entry name" value="M_plasma_HinT"/>
    <property type="match status" value="1"/>
</dbReference>
<dbReference type="InterPro" id="IPR036265">
    <property type="entry name" value="HIT-like_sf"/>
</dbReference>
<comment type="caution">
    <text evidence="2">Lacks conserved residue(s) required for the propagation of feature annotation.</text>
</comment>
<dbReference type="PRINTS" id="PR00332">
    <property type="entry name" value="HISTRIAD"/>
</dbReference>
<evidence type="ECO:0000313" key="6">
    <source>
        <dbReference type="Proteomes" id="UP000275883"/>
    </source>
</evidence>
<reference evidence="4 6" key="1">
    <citation type="submission" date="2018-11" db="EMBL/GenBank/DDBJ databases">
        <title>Genome sequence of Mycoplasma struthionis sp. nov.</title>
        <authorList>
            <person name="Spergser J."/>
        </authorList>
    </citation>
    <scope>NUCLEOTIDE SEQUENCE [LARGE SCALE GENOMIC DNA]</scope>
    <source>
        <strain evidence="4 6">237IA</strain>
    </source>
</reference>
<evidence type="ECO:0000256" key="2">
    <source>
        <dbReference type="PROSITE-ProRule" id="PRU00464"/>
    </source>
</evidence>
<accession>A0A3G8LGA2</accession>
<dbReference type="InterPro" id="IPR054919">
    <property type="entry name" value="M_plasma_HinT"/>
</dbReference>